<feature type="region of interest" description="Disordered" evidence="1">
    <location>
        <begin position="45"/>
        <end position="73"/>
    </location>
</feature>
<keyword evidence="3" id="KW-1185">Reference proteome</keyword>
<name>J0NGK9_9ACTO</name>
<feature type="region of interest" description="Disordered" evidence="1">
    <location>
        <begin position="1"/>
        <end position="26"/>
    </location>
</feature>
<proteinExistence type="predicted"/>
<evidence type="ECO:0000256" key="1">
    <source>
        <dbReference type="SAM" id="MobiDB-lite"/>
    </source>
</evidence>
<dbReference type="RefSeq" id="WP_008730930.1">
    <property type="nucleotide sequence ID" value="NZ_AKFT01000074.1"/>
</dbReference>
<organism evidence="2 3">
    <name type="scientific">Actinomyces massiliensis F0489</name>
    <dbReference type="NCBI Taxonomy" id="1125718"/>
    <lineage>
        <taxon>Bacteria</taxon>
        <taxon>Bacillati</taxon>
        <taxon>Actinomycetota</taxon>
        <taxon>Actinomycetes</taxon>
        <taxon>Actinomycetales</taxon>
        <taxon>Actinomycetaceae</taxon>
        <taxon>Actinomyces</taxon>
    </lineage>
</organism>
<dbReference type="Proteomes" id="UP000002941">
    <property type="component" value="Unassembled WGS sequence"/>
</dbReference>
<dbReference type="EMBL" id="AKFT01000074">
    <property type="protein sequence ID" value="EJF46184.1"/>
    <property type="molecule type" value="Genomic_DNA"/>
</dbReference>
<reference evidence="2 3" key="1">
    <citation type="submission" date="2012-05" db="EMBL/GenBank/DDBJ databases">
        <authorList>
            <person name="Harkins D.M."/>
            <person name="Madupu R."/>
            <person name="Durkin A.S."/>
            <person name="Torralba M."/>
            <person name="Methe B."/>
            <person name="Sutton G.G."/>
            <person name="Nelson K.E."/>
        </authorList>
    </citation>
    <scope>NUCLEOTIDE SEQUENCE [LARGE SCALE GENOMIC DNA]</scope>
    <source>
        <strain evidence="2 3">F0489</strain>
    </source>
</reference>
<protein>
    <submittedName>
        <fullName evidence="2">PF12277 family protein</fullName>
    </submittedName>
</protein>
<dbReference type="Pfam" id="PF12277">
    <property type="entry name" value="DUF3618"/>
    <property type="match status" value="1"/>
</dbReference>
<dbReference type="AlphaFoldDB" id="J0NGK9"/>
<accession>J0NGK9</accession>
<sequence>MSQGAGTGSERRSGSTPQAGAAQTPEAIEARLNAQREALSASVDELAARVDPRTQARQAGEDLRDRADTTASELRDRAADLVGRARRAIEDARAGDSEAIKRVAAVAGGAFAVSLIAGRLLRR</sequence>
<feature type="compositionally biased region" description="Basic and acidic residues" evidence="1">
    <location>
        <begin position="46"/>
        <end position="73"/>
    </location>
</feature>
<gene>
    <name evidence="2" type="ORF">HMPREF1318_2967</name>
</gene>
<evidence type="ECO:0000313" key="2">
    <source>
        <dbReference type="EMBL" id="EJF46184.1"/>
    </source>
</evidence>
<dbReference type="OrthoDB" id="3260882at2"/>
<evidence type="ECO:0000313" key="3">
    <source>
        <dbReference type="Proteomes" id="UP000002941"/>
    </source>
</evidence>
<dbReference type="eggNOG" id="ENOG5032908">
    <property type="taxonomic scope" value="Bacteria"/>
</dbReference>
<dbReference type="InterPro" id="IPR022062">
    <property type="entry name" value="DUF3618"/>
</dbReference>
<dbReference type="PATRIC" id="fig|1125718.3.peg.1064"/>
<comment type="caution">
    <text evidence="2">The sequence shown here is derived from an EMBL/GenBank/DDBJ whole genome shotgun (WGS) entry which is preliminary data.</text>
</comment>